<proteinExistence type="predicted"/>
<evidence type="ECO:0000256" key="2">
    <source>
        <dbReference type="ARBA" id="ARBA00022448"/>
    </source>
</evidence>
<evidence type="ECO:0000313" key="7">
    <source>
        <dbReference type="Proteomes" id="UP000553632"/>
    </source>
</evidence>
<evidence type="ECO:0000259" key="5">
    <source>
        <dbReference type="PROSITE" id="PS50192"/>
    </source>
</evidence>
<dbReference type="SUPFAM" id="SSF58038">
    <property type="entry name" value="SNARE fusion complex"/>
    <property type="match status" value="1"/>
</dbReference>
<dbReference type="Pfam" id="PF12352">
    <property type="entry name" value="V-SNARE_C"/>
    <property type="match status" value="1"/>
</dbReference>
<dbReference type="Gene3D" id="1.20.5.110">
    <property type="match status" value="1"/>
</dbReference>
<dbReference type="PROSITE" id="PS50192">
    <property type="entry name" value="T_SNARE"/>
    <property type="match status" value="2"/>
</dbReference>
<sequence>MVESFHLLCVMSEEDSKRTELFGKKQQQEEDEGDDKVDSDDEFEASKVEAGIRKTRNQTKASLQRTKRMLEETKEIGSKTATTMENQTKQMQRIRGDAADVEDYLQKSRGVVDDMNRNWVTRLLFYNRKDTKPPPVEWNNRSEEQLGAAKAMIDKQKKINRKKKALASKRRAEEKAKKRPWWLGGKKGKKPKQPKDSDDDSSLADDLDDLSLEDDSSEDDDDADVMPGGREGTVGVEPVKKTLSEKPDATNYREKLGLKTRPLDDDELSSANSSTFSDDVDKDLDQIRSSIGDVRNFAERIQAQSQRQDELATDLQGQIERNNQMVGDNKDQLRRVNRRVKKLQQEQEKDEGFLNANDKLAIQGLTQSFKSKVNG</sequence>
<feature type="domain" description="T-SNARE coiled-coil homology" evidence="5">
    <location>
        <begin position="274"/>
        <end position="336"/>
    </location>
</feature>
<dbReference type="EMBL" id="JABANO010033448">
    <property type="protein sequence ID" value="KAF4706818.1"/>
    <property type="molecule type" value="Genomic_DNA"/>
</dbReference>
<keyword evidence="7" id="KW-1185">Reference proteome</keyword>
<feature type="compositionally biased region" description="Acidic residues" evidence="4">
    <location>
        <begin position="29"/>
        <end position="43"/>
    </location>
</feature>
<feature type="compositionally biased region" description="Acidic residues" evidence="4">
    <location>
        <begin position="197"/>
        <end position="224"/>
    </location>
</feature>
<feature type="region of interest" description="Disordered" evidence="4">
    <location>
        <begin position="14"/>
        <end position="64"/>
    </location>
</feature>
<feature type="region of interest" description="Disordered" evidence="4">
    <location>
        <begin position="128"/>
        <end position="280"/>
    </location>
</feature>
<comment type="subcellular location">
    <subcellularLocation>
        <location evidence="1">Membrane</location>
    </subcellularLocation>
</comment>
<dbReference type="OMA" id="NWITRLF"/>
<dbReference type="Proteomes" id="UP000553632">
    <property type="component" value="Unassembled WGS sequence"/>
</dbReference>
<dbReference type="GO" id="GO:0031201">
    <property type="term" value="C:SNARE complex"/>
    <property type="evidence" value="ECO:0007669"/>
    <property type="project" value="InterPro"/>
</dbReference>
<name>A0A7J6QEX6_PEROL</name>
<comment type="caution">
    <text evidence="6">The sequence shown here is derived from an EMBL/GenBank/DDBJ whole genome shotgun (WGS) entry which is preliminary data.</text>
</comment>
<evidence type="ECO:0000256" key="4">
    <source>
        <dbReference type="SAM" id="MobiDB-lite"/>
    </source>
</evidence>
<organism evidence="6 7">
    <name type="scientific">Perkinsus olseni</name>
    <name type="common">Perkinsus atlanticus</name>
    <dbReference type="NCBI Taxonomy" id="32597"/>
    <lineage>
        <taxon>Eukaryota</taxon>
        <taxon>Sar</taxon>
        <taxon>Alveolata</taxon>
        <taxon>Perkinsozoa</taxon>
        <taxon>Perkinsea</taxon>
        <taxon>Perkinsida</taxon>
        <taxon>Perkinsidae</taxon>
        <taxon>Perkinsus</taxon>
    </lineage>
</organism>
<evidence type="ECO:0000256" key="1">
    <source>
        <dbReference type="ARBA" id="ARBA00004370"/>
    </source>
</evidence>
<dbReference type="InterPro" id="IPR044766">
    <property type="entry name" value="NPSN/SNAP25-like_N_SNARE"/>
</dbReference>
<keyword evidence="3" id="KW-0472">Membrane</keyword>
<feature type="compositionally biased region" description="Basic and acidic residues" evidence="4">
    <location>
        <begin position="14"/>
        <end position="28"/>
    </location>
</feature>
<feature type="compositionally biased region" description="Basic and acidic residues" evidence="4">
    <location>
        <begin position="238"/>
        <end position="263"/>
    </location>
</feature>
<feature type="domain" description="T-SNARE coiled-coil homology" evidence="5">
    <location>
        <begin position="53"/>
        <end position="115"/>
    </location>
</feature>
<evidence type="ECO:0000313" key="6">
    <source>
        <dbReference type="EMBL" id="KAF4706818.1"/>
    </source>
</evidence>
<feature type="compositionally biased region" description="Basic residues" evidence="4">
    <location>
        <begin position="158"/>
        <end position="169"/>
    </location>
</feature>
<gene>
    <name evidence="6" type="ORF">FOZ63_032674</name>
</gene>
<dbReference type="GO" id="GO:0005484">
    <property type="term" value="F:SNAP receptor activity"/>
    <property type="evidence" value="ECO:0007669"/>
    <property type="project" value="InterPro"/>
</dbReference>
<reference evidence="6 7" key="1">
    <citation type="submission" date="2020-04" db="EMBL/GenBank/DDBJ databases">
        <title>Perkinsus olseni comparative genomics.</title>
        <authorList>
            <person name="Bogema D.R."/>
        </authorList>
    </citation>
    <scope>NUCLEOTIDE SEQUENCE [LARGE SCALE GENOMIC DNA]</scope>
    <source>
        <strain evidence="6 7">ATCC PRA-207</strain>
    </source>
</reference>
<evidence type="ECO:0000256" key="3">
    <source>
        <dbReference type="ARBA" id="ARBA00023136"/>
    </source>
</evidence>
<keyword evidence="2" id="KW-0813">Transport</keyword>
<accession>A0A7J6QEX6</accession>
<protein>
    <recommendedName>
        <fullName evidence="5">t-SNARE coiled-coil homology domain-containing protein</fullName>
    </recommendedName>
</protein>
<dbReference type="InterPro" id="IPR000727">
    <property type="entry name" value="T_SNARE_dom"/>
</dbReference>
<dbReference type="AlphaFoldDB" id="A0A7J6QEX6"/>
<dbReference type="CDD" id="cd15861">
    <property type="entry name" value="SNARE_SNAP25N_23N_29N_SEC9N"/>
    <property type="match status" value="1"/>
</dbReference>